<evidence type="ECO:0000256" key="2">
    <source>
        <dbReference type="ARBA" id="ARBA00023315"/>
    </source>
</evidence>
<dbReference type="Proteomes" id="UP000587527">
    <property type="component" value="Unassembled WGS sequence"/>
</dbReference>
<feature type="compositionally biased region" description="Basic and acidic residues" evidence="3">
    <location>
        <begin position="236"/>
        <end position="250"/>
    </location>
</feature>
<evidence type="ECO:0000313" key="5">
    <source>
        <dbReference type="EMBL" id="MBB5866974.1"/>
    </source>
</evidence>
<reference evidence="5 6" key="1">
    <citation type="submission" date="2020-08" db="EMBL/GenBank/DDBJ databases">
        <title>Sequencing the genomes of 1000 actinobacteria strains.</title>
        <authorList>
            <person name="Klenk H.-P."/>
        </authorList>
    </citation>
    <scope>NUCLEOTIDE SEQUENCE [LARGE SCALE GENOMIC DNA]</scope>
    <source>
        <strain evidence="5 6">DSM 45362</strain>
    </source>
</reference>
<dbReference type="RefSeq" id="WP_184831193.1">
    <property type="nucleotide sequence ID" value="NZ_JACHMN010000001.1"/>
</dbReference>
<dbReference type="AlphaFoldDB" id="A0A841BFA5"/>
<keyword evidence="2 5" id="KW-0012">Acyltransferase</keyword>
<comment type="caution">
    <text evidence="5">The sequence shown here is derived from an EMBL/GenBank/DDBJ whole genome shotgun (WGS) entry which is preliminary data.</text>
</comment>
<evidence type="ECO:0000313" key="6">
    <source>
        <dbReference type="Proteomes" id="UP000587527"/>
    </source>
</evidence>
<evidence type="ECO:0000259" key="4">
    <source>
        <dbReference type="SMART" id="SM00563"/>
    </source>
</evidence>
<keyword evidence="6" id="KW-1185">Reference proteome</keyword>
<dbReference type="PANTHER" id="PTHR10434">
    <property type="entry name" value="1-ACYL-SN-GLYCEROL-3-PHOSPHATE ACYLTRANSFERASE"/>
    <property type="match status" value="1"/>
</dbReference>
<keyword evidence="1 5" id="KW-0808">Transferase</keyword>
<sequence>MSSPSIQRWRSPLVWRFAQWVARGAVALVARLEVTGDVPAELRDGPLILAGNHIGPFDPIPIGAATGLLGVHPRIMATGGLFRAPVIGPLMRAAGHLRVNRTRVDPSEPAAGAAVDDALAALAAGSVVFAYPEGRITLDPHLWPERGKTGLARLALAADVPVIPVAQWGSHEVLPYAAPTGMWPAVWASMRHRRTIRIHFGAPVDLSGLVLGRPGDAMRATDRIIAAIRDNLVPLRADEPGAPRHTDPTRPADTTRTFR</sequence>
<evidence type="ECO:0000256" key="1">
    <source>
        <dbReference type="ARBA" id="ARBA00022679"/>
    </source>
</evidence>
<gene>
    <name evidence="5" type="ORF">F4553_000353</name>
</gene>
<dbReference type="CDD" id="cd07989">
    <property type="entry name" value="LPLAT_AGPAT-like"/>
    <property type="match status" value="1"/>
</dbReference>
<feature type="region of interest" description="Disordered" evidence="3">
    <location>
        <begin position="236"/>
        <end position="259"/>
    </location>
</feature>
<dbReference type="Pfam" id="PF01553">
    <property type="entry name" value="Acyltransferase"/>
    <property type="match status" value="1"/>
</dbReference>
<organism evidence="5 6">
    <name type="scientific">Allocatelliglobosispora scoriae</name>
    <dbReference type="NCBI Taxonomy" id="643052"/>
    <lineage>
        <taxon>Bacteria</taxon>
        <taxon>Bacillati</taxon>
        <taxon>Actinomycetota</taxon>
        <taxon>Actinomycetes</taxon>
        <taxon>Micromonosporales</taxon>
        <taxon>Micromonosporaceae</taxon>
        <taxon>Allocatelliglobosispora</taxon>
    </lineage>
</organism>
<dbReference type="PANTHER" id="PTHR10434:SF55">
    <property type="entry name" value="POSSIBLE ACYLTRANSFERASE"/>
    <property type="match status" value="1"/>
</dbReference>
<dbReference type="GO" id="GO:0003841">
    <property type="term" value="F:1-acylglycerol-3-phosphate O-acyltransferase activity"/>
    <property type="evidence" value="ECO:0007669"/>
    <property type="project" value="TreeGrafter"/>
</dbReference>
<proteinExistence type="predicted"/>
<dbReference type="GO" id="GO:0005886">
    <property type="term" value="C:plasma membrane"/>
    <property type="evidence" value="ECO:0007669"/>
    <property type="project" value="TreeGrafter"/>
</dbReference>
<feature type="domain" description="Phospholipid/glycerol acyltransferase" evidence="4">
    <location>
        <begin position="47"/>
        <end position="170"/>
    </location>
</feature>
<evidence type="ECO:0000256" key="3">
    <source>
        <dbReference type="SAM" id="MobiDB-lite"/>
    </source>
</evidence>
<name>A0A841BFA5_9ACTN</name>
<dbReference type="EMBL" id="JACHMN010000001">
    <property type="protein sequence ID" value="MBB5866974.1"/>
    <property type="molecule type" value="Genomic_DNA"/>
</dbReference>
<protein>
    <submittedName>
        <fullName evidence="5">1-acyl-sn-glycerol-3-phosphate acyltransferase</fullName>
    </submittedName>
</protein>
<dbReference type="SUPFAM" id="SSF69593">
    <property type="entry name" value="Glycerol-3-phosphate (1)-acyltransferase"/>
    <property type="match status" value="1"/>
</dbReference>
<dbReference type="SMART" id="SM00563">
    <property type="entry name" value="PlsC"/>
    <property type="match status" value="1"/>
</dbReference>
<accession>A0A841BFA5</accession>
<dbReference type="InterPro" id="IPR002123">
    <property type="entry name" value="Plipid/glycerol_acylTrfase"/>
</dbReference>
<dbReference type="GO" id="GO:0006654">
    <property type="term" value="P:phosphatidic acid biosynthetic process"/>
    <property type="evidence" value="ECO:0007669"/>
    <property type="project" value="TreeGrafter"/>
</dbReference>